<keyword evidence="6" id="KW-0808">Transferase</keyword>
<comment type="caution">
    <text evidence="6">The sequence shown here is derived from an EMBL/GenBank/DDBJ whole genome shotgun (WGS) entry which is preliminary data.</text>
</comment>
<evidence type="ECO:0000256" key="2">
    <source>
        <dbReference type="ARBA" id="ARBA00022692"/>
    </source>
</evidence>
<proteinExistence type="predicted"/>
<dbReference type="Gene3D" id="1.20.120.1630">
    <property type="match status" value="1"/>
</dbReference>
<evidence type="ECO:0000256" key="1">
    <source>
        <dbReference type="ARBA" id="ARBA00004127"/>
    </source>
</evidence>
<feature type="transmembrane region" description="Helical" evidence="5">
    <location>
        <begin position="6"/>
        <end position="26"/>
    </location>
</feature>
<keyword evidence="4 5" id="KW-0472">Membrane</keyword>
<dbReference type="PANTHER" id="PTHR12714">
    <property type="entry name" value="PROTEIN-S ISOPRENYLCYSTEINE O-METHYLTRANSFERASE"/>
    <property type="match status" value="1"/>
</dbReference>
<dbReference type="PANTHER" id="PTHR12714:SF9">
    <property type="entry name" value="PROTEIN-S-ISOPRENYLCYSTEINE O-METHYLTRANSFERASE"/>
    <property type="match status" value="1"/>
</dbReference>
<sequence>MDIRQFFFKLRSYTPIPLLIILLATAKPQFIPFIWGIALMLAGELIRFWGVAHAGGSTRTRDVGAHMLVTSGPFAHLRNPLYIGNALIYIGVACLAGGELIWILVAFAFCAVQYSLIVSLEEETLIEIFGIEYELYCRNVPRWMPRLSPWNWSIPKKPDWKDAWRNEKHTRANLLIALVVFSLIGIL</sequence>
<organism evidence="6 7">
    <name type="scientific">candidate division LCP-89 bacterium B3_LCP</name>
    <dbReference type="NCBI Taxonomy" id="2012998"/>
    <lineage>
        <taxon>Bacteria</taxon>
        <taxon>Pseudomonadati</taxon>
        <taxon>Bacteria division LCP-89</taxon>
    </lineage>
</organism>
<protein>
    <submittedName>
        <fullName evidence="6">Protein-S-isoprenylcysteine methyltransferase</fullName>
    </submittedName>
</protein>
<evidence type="ECO:0000256" key="5">
    <source>
        <dbReference type="SAM" id="Phobius"/>
    </source>
</evidence>
<evidence type="ECO:0000313" key="7">
    <source>
        <dbReference type="Proteomes" id="UP000319619"/>
    </source>
</evidence>
<dbReference type="InterPro" id="IPR007318">
    <property type="entry name" value="Phopholipid_MeTrfase"/>
</dbReference>
<reference evidence="6 7" key="1">
    <citation type="submission" date="2017-06" db="EMBL/GenBank/DDBJ databases">
        <title>Novel microbial phyla capable of carbon fixation and sulfur reduction in deep-sea sediments.</title>
        <authorList>
            <person name="Huang J."/>
            <person name="Baker B."/>
            <person name="Wang Y."/>
        </authorList>
    </citation>
    <scope>NUCLEOTIDE SEQUENCE [LARGE SCALE GENOMIC DNA]</scope>
    <source>
        <strain evidence="6">B3_LCP</strain>
    </source>
</reference>
<comment type="subcellular location">
    <subcellularLocation>
        <location evidence="1">Endomembrane system</location>
        <topology evidence="1">Multi-pass membrane protein</topology>
    </subcellularLocation>
</comment>
<dbReference type="GO" id="GO:0012505">
    <property type="term" value="C:endomembrane system"/>
    <property type="evidence" value="ECO:0007669"/>
    <property type="project" value="UniProtKB-SubCell"/>
</dbReference>
<name>A0A532V5M2_UNCL8</name>
<dbReference type="EMBL" id="NJBN01000001">
    <property type="protein sequence ID" value="TKJ42503.1"/>
    <property type="molecule type" value="Genomic_DNA"/>
</dbReference>
<dbReference type="AlphaFoldDB" id="A0A532V5M2"/>
<dbReference type="GO" id="GO:0032259">
    <property type="term" value="P:methylation"/>
    <property type="evidence" value="ECO:0007669"/>
    <property type="project" value="UniProtKB-KW"/>
</dbReference>
<feature type="transmembrane region" description="Helical" evidence="5">
    <location>
        <begin position="86"/>
        <end position="112"/>
    </location>
</feature>
<keyword evidence="6" id="KW-0489">Methyltransferase</keyword>
<dbReference type="Proteomes" id="UP000319619">
    <property type="component" value="Unassembled WGS sequence"/>
</dbReference>
<evidence type="ECO:0000313" key="6">
    <source>
        <dbReference type="EMBL" id="TKJ42503.1"/>
    </source>
</evidence>
<dbReference type="GO" id="GO:0008168">
    <property type="term" value="F:methyltransferase activity"/>
    <property type="evidence" value="ECO:0007669"/>
    <property type="project" value="UniProtKB-KW"/>
</dbReference>
<dbReference type="Pfam" id="PF04191">
    <property type="entry name" value="PEMT"/>
    <property type="match status" value="1"/>
</dbReference>
<keyword evidence="2 5" id="KW-0812">Transmembrane</keyword>
<evidence type="ECO:0000256" key="3">
    <source>
        <dbReference type="ARBA" id="ARBA00022989"/>
    </source>
</evidence>
<accession>A0A532V5M2</accession>
<evidence type="ECO:0000256" key="4">
    <source>
        <dbReference type="ARBA" id="ARBA00023136"/>
    </source>
</evidence>
<feature type="transmembrane region" description="Helical" evidence="5">
    <location>
        <begin position="33"/>
        <end position="52"/>
    </location>
</feature>
<keyword evidence="3 5" id="KW-1133">Transmembrane helix</keyword>
<gene>
    <name evidence="6" type="ORF">CEE37_02115</name>
</gene>